<feature type="transmembrane region" description="Helical" evidence="4">
    <location>
        <begin position="275"/>
        <end position="294"/>
    </location>
</feature>
<dbReference type="PANTHER" id="PTHR11360">
    <property type="entry name" value="MONOCARBOXYLATE TRANSPORTER"/>
    <property type="match status" value="1"/>
</dbReference>
<keyword evidence="7" id="KW-1185">Reference proteome</keyword>
<evidence type="ECO:0000313" key="7">
    <source>
        <dbReference type="Proteomes" id="UP001596086"/>
    </source>
</evidence>
<sequence length="425" mass="44407">MVGTRNGAAIDFAEFRQGWRILLLAIAGVMISINAALLYGFGVLVIPLQQQFGWERPALQAAISFLFGGAVIGLQLVGWLNLRFGIKRVTLVSLFTMALGYLATTQIKGSVWSLYAAFFLLPIVGMGALAVTWTQLLNLWFVRNRGLALALGLSGTGITAALTPPLFAWGVANWGWQAPFVILALVNVLIGVPLTLAWFRLPQALAAADPGAAPQSAAVAPALAGMRFRAALASPKYWICNLALCLVVSAVMGMVTSTVPMLRDRGLALASATQVFTWFGIALVLGRLLVGYLLDRLWPPAVAAVSLALPAAGAAIFLSGSTDMVLLSVAAALAGLGAGAEFDIAAFLIARYFGLKDYGRIFGLHQGLITVASAGAPLMFGAMFSATGAYTMMLGYCAASTLAGSLLLLTLGRSPQAAVQARAAA</sequence>
<dbReference type="InterPro" id="IPR036259">
    <property type="entry name" value="MFS_trans_sf"/>
</dbReference>
<feature type="transmembrane region" description="Helical" evidence="4">
    <location>
        <begin position="362"/>
        <end position="384"/>
    </location>
</feature>
<protein>
    <submittedName>
        <fullName evidence="6">MFS transporter</fullName>
    </submittedName>
</protein>
<reference evidence="7" key="1">
    <citation type="journal article" date="2019" name="Int. J. Syst. Evol. Microbiol.">
        <title>The Global Catalogue of Microorganisms (GCM) 10K type strain sequencing project: providing services to taxonomists for standard genome sequencing and annotation.</title>
        <authorList>
            <consortium name="The Broad Institute Genomics Platform"/>
            <consortium name="The Broad Institute Genome Sequencing Center for Infectious Disease"/>
            <person name="Wu L."/>
            <person name="Ma J."/>
        </authorList>
    </citation>
    <scope>NUCLEOTIDE SEQUENCE [LARGE SCALE GENOMIC DNA]</scope>
    <source>
        <strain evidence="7">CGMCC 4.5798</strain>
    </source>
</reference>
<dbReference type="InterPro" id="IPR020846">
    <property type="entry name" value="MFS_dom"/>
</dbReference>
<keyword evidence="1 4" id="KW-0812">Transmembrane</keyword>
<dbReference type="InterPro" id="IPR011701">
    <property type="entry name" value="MFS"/>
</dbReference>
<feature type="transmembrane region" description="Helical" evidence="4">
    <location>
        <begin position="178"/>
        <end position="199"/>
    </location>
</feature>
<keyword evidence="3 4" id="KW-0472">Membrane</keyword>
<comment type="caution">
    <text evidence="6">The sequence shown here is derived from an EMBL/GenBank/DDBJ whole genome shotgun (WGS) entry which is preliminary data.</text>
</comment>
<feature type="transmembrane region" description="Helical" evidence="4">
    <location>
        <begin position="301"/>
        <end position="319"/>
    </location>
</feature>
<feature type="transmembrane region" description="Helical" evidence="4">
    <location>
        <begin position="89"/>
        <end position="107"/>
    </location>
</feature>
<dbReference type="PANTHER" id="PTHR11360:SF290">
    <property type="entry name" value="MONOCARBOXYLATE MFS PERMEASE"/>
    <property type="match status" value="1"/>
</dbReference>
<feature type="transmembrane region" description="Helical" evidence="4">
    <location>
        <begin position="146"/>
        <end position="172"/>
    </location>
</feature>
<dbReference type="Proteomes" id="UP001596086">
    <property type="component" value="Unassembled WGS sequence"/>
</dbReference>
<evidence type="ECO:0000259" key="5">
    <source>
        <dbReference type="PROSITE" id="PS50850"/>
    </source>
</evidence>
<proteinExistence type="predicted"/>
<dbReference type="RefSeq" id="WP_379770742.1">
    <property type="nucleotide sequence ID" value="NZ_JBHSMZ010000006.1"/>
</dbReference>
<dbReference type="SUPFAM" id="SSF103473">
    <property type="entry name" value="MFS general substrate transporter"/>
    <property type="match status" value="1"/>
</dbReference>
<dbReference type="Pfam" id="PF07690">
    <property type="entry name" value="MFS_1"/>
    <property type="match status" value="1"/>
</dbReference>
<feature type="transmembrane region" description="Helical" evidence="4">
    <location>
        <begin position="113"/>
        <end position="134"/>
    </location>
</feature>
<gene>
    <name evidence="6" type="ORF">ACFPO9_11505</name>
</gene>
<evidence type="ECO:0000313" key="6">
    <source>
        <dbReference type="EMBL" id="MFC5549139.1"/>
    </source>
</evidence>
<evidence type="ECO:0000256" key="3">
    <source>
        <dbReference type="ARBA" id="ARBA00023136"/>
    </source>
</evidence>
<name>A0ABW0RWZ9_9BURK</name>
<organism evidence="6 7">
    <name type="scientific">Massilia aerilata</name>
    <dbReference type="NCBI Taxonomy" id="453817"/>
    <lineage>
        <taxon>Bacteria</taxon>
        <taxon>Pseudomonadati</taxon>
        <taxon>Pseudomonadota</taxon>
        <taxon>Betaproteobacteria</taxon>
        <taxon>Burkholderiales</taxon>
        <taxon>Oxalobacteraceae</taxon>
        <taxon>Telluria group</taxon>
        <taxon>Massilia</taxon>
    </lineage>
</organism>
<feature type="transmembrane region" description="Helical" evidence="4">
    <location>
        <begin position="237"/>
        <end position="255"/>
    </location>
</feature>
<dbReference type="EMBL" id="JBHSMZ010000006">
    <property type="protein sequence ID" value="MFC5549139.1"/>
    <property type="molecule type" value="Genomic_DNA"/>
</dbReference>
<feature type="transmembrane region" description="Helical" evidence="4">
    <location>
        <begin position="325"/>
        <end position="350"/>
    </location>
</feature>
<evidence type="ECO:0000256" key="1">
    <source>
        <dbReference type="ARBA" id="ARBA00022692"/>
    </source>
</evidence>
<dbReference type="CDD" id="cd17355">
    <property type="entry name" value="MFS_YcxA_like"/>
    <property type="match status" value="1"/>
</dbReference>
<dbReference type="Gene3D" id="1.20.1250.20">
    <property type="entry name" value="MFS general substrate transporter like domains"/>
    <property type="match status" value="2"/>
</dbReference>
<keyword evidence="2 4" id="KW-1133">Transmembrane helix</keyword>
<dbReference type="PROSITE" id="PS50850">
    <property type="entry name" value="MFS"/>
    <property type="match status" value="1"/>
</dbReference>
<feature type="transmembrane region" description="Helical" evidence="4">
    <location>
        <begin position="390"/>
        <end position="412"/>
    </location>
</feature>
<evidence type="ECO:0000256" key="2">
    <source>
        <dbReference type="ARBA" id="ARBA00022989"/>
    </source>
</evidence>
<evidence type="ECO:0000256" key="4">
    <source>
        <dbReference type="SAM" id="Phobius"/>
    </source>
</evidence>
<feature type="transmembrane region" description="Helical" evidence="4">
    <location>
        <begin position="58"/>
        <end position="82"/>
    </location>
</feature>
<dbReference type="InterPro" id="IPR050327">
    <property type="entry name" value="Proton-linked_MCT"/>
</dbReference>
<feature type="domain" description="Major facilitator superfamily (MFS) profile" evidence="5">
    <location>
        <begin position="20"/>
        <end position="416"/>
    </location>
</feature>
<feature type="transmembrane region" description="Helical" evidence="4">
    <location>
        <begin position="21"/>
        <end position="46"/>
    </location>
</feature>
<accession>A0ABW0RWZ9</accession>